<dbReference type="PROSITE" id="PS51367">
    <property type="entry name" value="THAUMATIN_2"/>
    <property type="match status" value="1"/>
</dbReference>
<evidence type="ECO:0000313" key="3">
    <source>
        <dbReference type="Proteomes" id="UP000585474"/>
    </source>
</evidence>
<dbReference type="PANTHER" id="PTHR31048">
    <property type="entry name" value="OS03G0233200 PROTEIN"/>
    <property type="match status" value="1"/>
</dbReference>
<dbReference type="InterPro" id="IPR001938">
    <property type="entry name" value="Thaumatin"/>
</dbReference>
<dbReference type="PIRSF" id="PIRSF002703">
    <property type="entry name" value="Thaumatin"/>
    <property type="match status" value="1"/>
</dbReference>
<evidence type="ECO:0000313" key="2">
    <source>
        <dbReference type="EMBL" id="GFY92165.1"/>
    </source>
</evidence>
<protein>
    <submittedName>
        <fullName evidence="2">Thaumatin-like protein 3</fullName>
    </submittedName>
</protein>
<feature type="disulfide bond" evidence="1">
    <location>
        <begin position="150"/>
        <end position="159"/>
    </location>
</feature>
<dbReference type="InterPro" id="IPR037176">
    <property type="entry name" value="Osmotin/thaumatin-like_sf"/>
</dbReference>
<accession>A0A7J0F0E4</accession>
<dbReference type="Proteomes" id="UP000585474">
    <property type="component" value="Unassembled WGS sequence"/>
</dbReference>
<comment type="caution">
    <text evidence="2">The sequence shown here is derived from an EMBL/GenBank/DDBJ whole genome shotgun (WGS) entry which is preliminary data.</text>
</comment>
<evidence type="ECO:0000256" key="1">
    <source>
        <dbReference type="PIRSR" id="PIRSR002703-1"/>
    </source>
</evidence>
<dbReference type="OrthoDB" id="785489at2759"/>
<dbReference type="AlphaFoldDB" id="A0A7J0F0E4"/>
<reference evidence="2 3" key="1">
    <citation type="submission" date="2019-07" db="EMBL/GenBank/DDBJ databases">
        <title>De Novo Assembly of kiwifruit Actinidia rufa.</title>
        <authorList>
            <person name="Sugita-Konishi S."/>
            <person name="Sato K."/>
            <person name="Mori E."/>
            <person name="Abe Y."/>
            <person name="Kisaki G."/>
            <person name="Hamano K."/>
            <person name="Suezawa K."/>
            <person name="Otani M."/>
            <person name="Fukuda T."/>
            <person name="Manabe T."/>
            <person name="Gomi K."/>
            <person name="Tabuchi M."/>
            <person name="Akimitsu K."/>
            <person name="Kataoka I."/>
        </authorList>
    </citation>
    <scope>NUCLEOTIDE SEQUENCE [LARGE SCALE GENOMIC DNA]</scope>
    <source>
        <strain evidence="3">cv. Fuchu</strain>
    </source>
</reference>
<organism evidence="2 3">
    <name type="scientific">Actinidia rufa</name>
    <dbReference type="NCBI Taxonomy" id="165716"/>
    <lineage>
        <taxon>Eukaryota</taxon>
        <taxon>Viridiplantae</taxon>
        <taxon>Streptophyta</taxon>
        <taxon>Embryophyta</taxon>
        <taxon>Tracheophyta</taxon>
        <taxon>Spermatophyta</taxon>
        <taxon>Magnoliopsida</taxon>
        <taxon>eudicotyledons</taxon>
        <taxon>Gunneridae</taxon>
        <taxon>Pentapetalae</taxon>
        <taxon>asterids</taxon>
        <taxon>Ericales</taxon>
        <taxon>Actinidiaceae</taxon>
        <taxon>Actinidia</taxon>
    </lineage>
</organism>
<sequence length="204" mass="21890">MGDCGSVTECASGSGEPPAILAEFLLDFPIDFYNISLVGGFNIPVSIVHSGGARDCANGPFLRCKTDGGQAASGVKLNAPLTNLAKATVSRATEVVTRRNVPVPVVNSPVTPSRPVDCNSATCLSDLNHHCPHELQVRRNGHVVACKSACLAFNQPEYCCTGAYNNPKTFSPSNYSRMFKDSCPAAYSYAYEDSFKHFYLELIT</sequence>
<proteinExistence type="predicted"/>
<dbReference type="Pfam" id="PF00314">
    <property type="entry name" value="Thaumatin"/>
    <property type="match status" value="1"/>
</dbReference>
<dbReference type="SMART" id="SM00205">
    <property type="entry name" value="THN"/>
    <property type="match status" value="1"/>
</dbReference>
<dbReference type="EMBL" id="BJWL01000008">
    <property type="protein sequence ID" value="GFY92165.1"/>
    <property type="molecule type" value="Genomic_DNA"/>
</dbReference>
<feature type="disulfide bond" evidence="1">
    <location>
        <begin position="131"/>
        <end position="146"/>
    </location>
</feature>
<name>A0A7J0F0E4_9ERIC</name>
<dbReference type="SUPFAM" id="SSF49870">
    <property type="entry name" value="Osmotin, thaumatin-like protein"/>
    <property type="match status" value="2"/>
</dbReference>
<keyword evidence="1" id="KW-1015">Disulfide bond</keyword>
<gene>
    <name evidence="2" type="ORF">Acr_08g0005610</name>
</gene>
<feature type="disulfide bond" evidence="1">
    <location>
        <begin position="123"/>
        <end position="183"/>
    </location>
</feature>
<keyword evidence="3" id="KW-1185">Reference proteome</keyword>
<dbReference type="Gene3D" id="2.60.110.10">
    <property type="entry name" value="Thaumatin"/>
    <property type="match status" value="1"/>
</dbReference>